<feature type="compositionally biased region" description="Acidic residues" evidence="1">
    <location>
        <begin position="266"/>
        <end position="277"/>
    </location>
</feature>
<feature type="transmembrane region" description="Helical" evidence="2">
    <location>
        <begin position="154"/>
        <end position="174"/>
    </location>
</feature>
<comment type="caution">
    <text evidence="3">The sequence shown here is derived from an EMBL/GenBank/DDBJ whole genome shotgun (WGS) entry which is preliminary data.</text>
</comment>
<dbReference type="EMBL" id="JASMQC010000003">
    <property type="protein sequence ID" value="KAK1946440.1"/>
    <property type="molecule type" value="Genomic_DNA"/>
</dbReference>
<dbReference type="InterPro" id="IPR038081">
    <property type="entry name" value="CalX-like_sf"/>
</dbReference>
<evidence type="ECO:0000256" key="2">
    <source>
        <dbReference type="SAM" id="Phobius"/>
    </source>
</evidence>
<feature type="region of interest" description="Disordered" evidence="1">
    <location>
        <begin position="246"/>
        <end position="296"/>
    </location>
</feature>
<keyword evidence="4" id="KW-1185">Reference proteome</keyword>
<feature type="compositionally biased region" description="Basic and acidic residues" evidence="1">
    <location>
        <begin position="255"/>
        <end position="265"/>
    </location>
</feature>
<dbReference type="AlphaFoldDB" id="A0AAD9GXP6"/>
<evidence type="ECO:0008006" key="5">
    <source>
        <dbReference type="Google" id="ProtNLM"/>
    </source>
</evidence>
<keyword evidence="2" id="KW-0472">Membrane</keyword>
<sequence length="296" mass="32916">MNAGLQSRPQAHSWTSATCEDSFAFYSITPLVVQRPRDHRLLIVIPVRRECCSWSCGSSARATYFTAATNTSVQQAQAGVDFVEARGTVVFEAGQQRAQLAVEILPGLTENAINQRAFAVVLEDPVKAIRASTVINIEPALATNIPLTASVSALSYPEVLITAIGLVMLVAWWIRERRCRLPRRGQAFRYKVLLLSRRNSGARHEMSEALSYGGENSGKKSGVRRSPRRGSSFKNWKWIMERRNSETTLAEGEEAADKKMELMHDADEDCESEDEGSDSERDFRQHLASIQCAGPR</sequence>
<dbReference type="SUPFAM" id="SSF141072">
    <property type="entry name" value="CalX-like"/>
    <property type="match status" value="1"/>
</dbReference>
<dbReference type="Proteomes" id="UP001259832">
    <property type="component" value="Unassembled WGS sequence"/>
</dbReference>
<protein>
    <recommendedName>
        <fullName evidence="5">Calx-beta domain-containing protein</fullName>
    </recommendedName>
</protein>
<feature type="region of interest" description="Disordered" evidence="1">
    <location>
        <begin position="206"/>
        <end position="230"/>
    </location>
</feature>
<keyword evidence="2" id="KW-1133">Transmembrane helix</keyword>
<proteinExistence type="predicted"/>
<accession>A0AAD9GXP6</accession>
<organism evidence="3 4">
    <name type="scientific">Phytophthora citrophthora</name>
    <dbReference type="NCBI Taxonomy" id="4793"/>
    <lineage>
        <taxon>Eukaryota</taxon>
        <taxon>Sar</taxon>
        <taxon>Stramenopiles</taxon>
        <taxon>Oomycota</taxon>
        <taxon>Peronosporomycetes</taxon>
        <taxon>Peronosporales</taxon>
        <taxon>Peronosporaceae</taxon>
        <taxon>Phytophthora</taxon>
    </lineage>
</organism>
<keyword evidence="2" id="KW-0812">Transmembrane</keyword>
<reference evidence="3" key="1">
    <citation type="submission" date="2023-08" db="EMBL/GenBank/DDBJ databases">
        <title>Reference Genome Resource for the Citrus Pathogen Phytophthora citrophthora.</title>
        <authorList>
            <person name="Moller H."/>
            <person name="Coetzee B."/>
            <person name="Rose L.J."/>
            <person name="Van Niekerk J.M."/>
        </authorList>
    </citation>
    <scope>NUCLEOTIDE SEQUENCE</scope>
    <source>
        <strain evidence="3">STE-U-9442</strain>
    </source>
</reference>
<gene>
    <name evidence="3" type="ORF">P3T76_001993</name>
</gene>
<evidence type="ECO:0000313" key="4">
    <source>
        <dbReference type="Proteomes" id="UP001259832"/>
    </source>
</evidence>
<evidence type="ECO:0000256" key="1">
    <source>
        <dbReference type="SAM" id="MobiDB-lite"/>
    </source>
</evidence>
<evidence type="ECO:0000313" key="3">
    <source>
        <dbReference type="EMBL" id="KAK1946440.1"/>
    </source>
</evidence>
<name>A0AAD9GXP6_9STRA</name>
<dbReference type="Gene3D" id="2.60.40.2030">
    <property type="match status" value="1"/>
</dbReference>